<gene>
    <name evidence="1" type="ORF">ACOLOM_LOCUS11700</name>
</gene>
<protein>
    <submittedName>
        <fullName evidence="1">12673_t:CDS:1</fullName>
    </submittedName>
</protein>
<sequence length="241" mass="26727">TCSFTHHLYSSIKILRIGIISMYRAQLMKLRQAFSTRYGKDALSRIDFNTVDGFQGQEKDIIILSCVRAGPNITTIVDTSYTRNDTMKTSSLNKKEQADGKMEIFTPAALKAFNARRKLELDTSSSISELHEKEHDIPSEVEIHGPLIKQRLASVSSVGEDNEQTGDVTLSSLSRKRALSTSDDIPRPAPTSRPNVSDGNIDHPHKPQPEGSSSKPVRPRPPPKSKAPNLFIPKKPAVRLQ</sequence>
<organism evidence="1 2">
    <name type="scientific">Acaulospora colombiana</name>
    <dbReference type="NCBI Taxonomy" id="27376"/>
    <lineage>
        <taxon>Eukaryota</taxon>
        <taxon>Fungi</taxon>
        <taxon>Fungi incertae sedis</taxon>
        <taxon>Mucoromycota</taxon>
        <taxon>Glomeromycotina</taxon>
        <taxon>Glomeromycetes</taxon>
        <taxon>Diversisporales</taxon>
        <taxon>Acaulosporaceae</taxon>
        <taxon>Acaulospora</taxon>
    </lineage>
</organism>
<feature type="non-terminal residue" evidence="1">
    <location>
        <position position="1"/>
    </location>
</feature>
<evidence type="ECO:0000313" key="2">
    <source>
        <dbReference type="Proteomes" id="UP000789525"/>
    </source>
</evidence>
<reference evidence="1" key="1">
    <citation type="submission" date="2021-06" db="EMBL/GenBank/DDBJ databases">
        <authorList>
            <person name="Kallberg Y."/>
            <person name="Tangrot J."/>
            <person name="Rosling A."/>
        </authorList>
    </citation>
    <scope>NUCLEOTIDE SEQUENCE</scope>
    <source>
        <strain evidence="1">CL356</strain>
    </source>
</reference>
<keyword evidence="2" id="KW-1185">Reference proteome</keyword>
<comment type="caution">
    <text evidence="1">The sequence shown here is derived from an EMBL/GenBank/DDBJ whole genome shotgun (WGS) entry which is preliminary data.</text>
</comment>
<name>A0ACA9Q2S5_9GLOM</name>
<proteinExistence type="predicted"/>
<accession>A0ACA9Q2S5</accession>
<evidence type="ECO:0000313" key="1">
    <source>
        <dbReference type="EMBL" id="CAG8732028.1"/>
    </source>
</evidence>
<dbReference type="EMBL" id="CAJVPT010043332">
    <property type="protein sequence ID" value="CAG8732028.1"/>
    <property type="molecule type" value="Genomic_DNA"/>
</dbReference>
<dbReference type="Proteomes" id="UP000789525">
    <property type="component" value="Unassembled WGS sequence"/>
</dbReference>